<dbReference type="SUPFAM" id="SSF50978">
    <property type="entry name" value="WD40 repeat-like"/>
    <property type="match status" value="1"/>
</dbReference>
<dbReference type="GeneID" id="91090195"/>
<dbReference type="InterPro" id="IPR015943">
    <property type="entry name" value="WD40/YVTN_repeat-like_dom_sf"/>
</dbReference>
<reference evidence="5" key="1">
    <citation type="submission" date="2016-06" db="EMBL/GenBank/DDBJ databases">
        <authorList>
            <person name="Cuomo C."/>
            <person name="Litvintseva A."/>
            <person name="Heitman J."/>
            <person name="Chen Y."/>
            <person name="Sun S."/>
            <person name="Springer D."/>
            <person name="Dromer F."/>
            <person name="Young S."/>
            <person name="Zeng Q."/>
            <person name="Chapman S."/>
            <person name="Gujja S."/>
            <person name="Saif S."/>
            <person name="Birren B."/>
        </authorList>
    </citation>
    <scope>NUCLEOTIDE SEQUENCE</scope>
    <source>
        <strain evidence="5">CBS 7841</strain>
    </source>
</reference>
<dbReference type="InterPro" id="IPR051350">
    <property type="entry name" value="WD_repeat-ST_regulator"/>
</dbReference>
<dbReference type="GO" id="GO:0043161">
    <property type="term" value="P:proteasome-mediated ubiquitin-dependent protein catabolic process"/>
    <property type="evidence" value="ECO:0007669"/>
    <property type="project" value="TreeGrafter"/>
</dbReference>
<dbReference type="InterPro" id="IPR006594">
    <property type="entry name" value="LisH"/>
</dbReference>
<keyword evidence="6" id="KW-1185">Reference proteome</keyword>
<name>A0AAJ8JYN9_9TREE</name>
<accession>A0AAJ8JYN9</accession>
<dbReference type="PROSITE" id="PS50294">
    <property type="entry name" value="WD_REPEATS_REGION"/>
    <property type="match status" value="3"/>
</dbReference>
<feature type="repeat" description="WD" evidence="3">
    <location>
        <begin position="794"/>
        <end position="828"/>
    </location>
</feature>
<dbReference type="PROSITE" id="PS00678">
    <property type="entry name" value="WD_REPEATS_1"/>
    <property type="match status" value="1"/>
</dbReference>
<feature type="compositionally biased region" description="Polar residues" evidence="4">
    <location>
        <begin position="157"/>
        <end position="172"/>
    </location>
</feature>
<evidence type="ECO:0008006" key="7">
    <source>
        <dbReference type="Google" id="ProtNLM"/>
    </source>
</evidence>
<dbReference type="Pfam" id="PF23627">
    <property type="entry name" value="LisH_WDR26"/>
    <property type="match status" value="1"/>
</dbReference>
<dbReference type="PANTHER" id="PTHR22838">
    <property type="entry name" value="WD REPEAT PROTEIN 26-RELATED"/>
    <property type="match status" value="1"/>
</dbReference>
<dbReference type="Gene3D" id="2.130.10.10">
    <property type="entry name" value="YVTN repeat-like/Quinoprotein amine dehydrogenase"/>
    <property type="match status" value="1"/>
</dbReference>
<evidence type="ECO:0000313" key="5">
    <source>
        <dbReference type="EMBL" id="WVN90744.1"/>
    </source>
</evidence>
<feature type="compositionally biased region" description="Polar residues" evidence="4">
    <location>
        <begin position="647"/>
        <end position="657"/>
    </location>
</feature>
<keyword evidence="2" id="KW-0677">Repeat</keyword>
<dbReference type="EMBL" id="CP143791">
    <property type="protein sequence ID" value="WVN90744.1"/>
    <property type="molecule type" value="Genomic_DNA"/>
</dbReference>
<dbReference type="KEGG" id="cdep:91090195"/>
<feature type="repeat" description="WD" evidence="3">
    <location>
        <begin position="530"/>
        <end position="570"/>
    </location>
</feature>
<organism evidence="5 6">
    <name type="scientific">Cryptococcus depauperatus CBS 7841</name>
    <dbReference type="NCBI Taxonomy" id="1295531"/>
    <lineage>
        <taxon>Eukaryota</taxon>
        <taxon>Fungi</taxon>
        <taxon>Dikarya</taxon>
        <taxon>Basidiomycota</taxon>
        <taxon>Agaricomycotina</taxon>
        <taxon>Tremellomycetes</taxon>
        <taxon>Tremellales</taxon>
        <taxon>Cryptococcaceae</taxon>
        <taxon>Cryptococcus</taxon>
    </lineage>
</organism>
<dbReference type="Proteomes" id="UP000094043">
    <property type="component" value="Chromosome 8"/>
</dbReference>
<dbReference type="RefSeq" id="XP_066071444.1">
    <property type="nucleotide sequence ID" value="XM_066215347.1"/>
</dbReference>
<dbReference type="GO" id="GO:0034657">
    <property type="term" value="C:GID complex"/>
    <property type="evidence" value="ECO:0007669"/>
    <property type="project" value="TreeGrafter"/>
</dbReference>
<evidence type="ECO:0000256" key="3">
    <source>
        <dbReference type="PROSITE-ProRule" id="PRU00221"/>
    </source>
</evidence>
<evidence type="ECO:0000256" key="4">
    <source>
        <dbReference type="SAM" id="MobiDB-lite"/>
    </source>
</evidence>
<feature type="compositionally biased region" description="Polar residues" evidence="4">
    <location>
        <begin position="64"/>
        <end position="102"/>
    </location>
</feature>
<feature type="repeat" description="WD" evidence="3">
    <location>
        <begin position="477"/>
        <end position="512"/>
    </location>
</feature>
<dbReference type="AlphaFoldDB" id="A0AAJ8JYN9"/>
<reference evidence="5" key="2">
    <citation type="journal article" date="2022" name="Elife">
        <title>Obligate sexual reproduction of a homothallic fungus closely related to the Cryptococcus pathogenic species complex.</title>
        <authorList>
            <person name="Passer A.R."/>
            <person name="Clancey S.A."/>
            <person name="Shea T."/>
            <person name="David-Palma M."/>
            <person name="Averette A.F."/>
            <person name="Boekhout T."/>
            <person name="Porcel B.M."/>
            <person name="Nowrousian M."/>
            <person name="Cuomo C.A."/>
            <person name="Sun S."/>
            <person name="Heitman J."/>
            <person name="Coelho M.A."/>
        </authorList>
    </citation>
    <scope>NUCLEOTIDE SEQUENCE</scope>
    <source>
        <strain evidence="5">CBS 7841</strain>
    </source>
</reference>
<proteinExistence type="predicted"/>
<feature type="region of interest" description="Disordered" evidence="4">
    <location>
        <begin position="646"/>
        <end position="672"/>
    </location>
</feature>
<evidence type="ECO:0000256" key="1">
    <source>
        <dbReference type="ARBA" id="ARBA00022574"/>
    </source>
</evidence>
<reference evidence="5" key="3">
    <citation type="submission" date="2024-01" db="EMBL/GenBank/DDBJ databases">
        <authorList>
            <person name="Coelho M.A."/>
            <person name="David-Palma M."/>
            <person name="Shea T."/>
            <person name="Sun S."/>
            <person name="Cuomo C.A."/>
            <person name="Heitman J."/>
        </authorList>
    </citation>
    <scope>NUCLEOTIDE SEQUENCE</scope>
    <source>
        <strain evidence="5">CBS 7841</strain>
    </source>
</reference>
<dbReference type="PROSITE" id="PS50082">
    <property type="entry name" value="WD_REPEATS_2"/>
    <property type="match status" value="3"/>
</dbReference>
<evidence type="ECO:0000313" key="6">
    <source>
        <dbReference type="Proteomes" id="UP000094043"/>
    </source>
</evidence>
<dbReference type="InterPro" id="IPR001680">
    <property type="entry name" value="WD40_rpt"/>
</dbReference>
<evidence type="ECO:0000256" key="2">
    <source>
        <dbReference type="ARBA" id="ARBA00022737"/>
    </source>
</evidence>
<feature type="compositionally biased region" description="Low complexity" evidence="4">
    <location>
        <begin position="660"/>
        <end position="672"/>
    </location>
</feature>
<keyword evidence="1 3" id="KW-0853">WD repeat</keyword>
<feature type="region of interest" description="Disordered" evidence="4">
    <location>
        <begin position="154"/>
        <end position="178"/>
    </location>
</feature>
<dbReference type="PROSITE" id="PS50896">
    <property type="entry name" value="LISH"/>
    <property type="match status" value="1"/>
</dbReference>
<feature type="region of interest" description="Disordered" evidence="4">
    <location>
        <begin position="315"/>
        <end position="336"/>
    </location>
</feature>
<dbReference type="SMART" id="SM00320">
    <property type="entry name" value="WD40"/>
    <property type="match status" value="6"/>
</dbReference>
<dbReference type="InterPro" id="IPR036322">
    <property type="entry name" value="WD40_repeat_dom_sf"/>
</dbReference>
<protein>
    <recommendedName>
        <fullName evidence="7">WD-repeat protein</fullName>
    </recommendedName>
</protein>
<dbReference type="Pfam" id="PF00400">
    <property type="entry name" value="WD40"/>
    <property type="match status" value="5"/>
</dbReference>
<feature type="region of interest" description="Disordered" evidence="4">
    <location>
        <begin position="64"/>
        <end position="142"/>
    </location>
</feature>
<sequence>MPECYFFFVIIPHSSSDARYATKSPPSHPSSRLHLLNISSPTHILKAVDRSAVQLSSSIQNSATASNLEPNLQDSTTADPVTVATSTSLAERQPGVWQNLNRGTVRPRSPSEEEEELRPKQRIRQSAAEFPLSNIDPTPSTEWKNREMGQPMYGDDTTGSNAVPSASTNGTTVPRHHSVSPSILSSIITCNLPGHLMYEDDSDWAEIQEKHKQEGEGEGIEEEEMDGKVSARLLPIRPGMGGGKRMPVERDEAVRLILQGLRDMGYHQSADVLEKESGYSLETQAATDFQNAILGGRWSEALALLSEFGIITPESDTEENSLGKDFTSADGQQSENDPANQVRLLIAQQNYLEYLELGQQKKALGVLRGDLARVVKDQEVLHTLSGFMMCLDREDLYERASWDGAAGISRRQLLEHLQEVISPKYMIPSRRLSTLFTQARQYQQHTSPFLEQPTANSLYSDYKAEQPEFPSITTHVLMDHTDEVWRIEWSPDGSKLASAGKDRLVVIWNVESTSGENGATRYNVTPLRHLEGHNDPIDAMAWSPDGKLLITGAEKNVHIWDTETGEQIPKTTPGLPHTDTISAIQWLPSGQEFLVASMDCCIIFYDRMGKLLRQWSTFPLQFNDCVLTHDGTRIVGITTPLKRVTQDNRLQQATSRPTEGGDPNASGSSNGPGLSLLRGTQQFAFASMEHSIVMVRVADHEIVDWSKDLRCEMTSIKLSSDGKRALVSCTPDEIQEWSIQSGLKYLRRHTGHIQNNFLIRSCFGSIKDQYVLSGSEDGHVYVWRGISSYPTEVLSGHSNVVNAVAWNPIASRKIFASCSDDNTVRIWQPPVNIGVLNGMDQQNGMVDGAANEDAVKDGMEL</sequence>
<dbReference type="PANTHER" id="PTHR22838:SF0">
    <property type="entry name" value="WD REPEAT-CONTAINING PROTEIN 26"/>
    <property type="match status" value="1"/>
</dbReference>
<dbReference type="InterPro" id="IPR019775">
    <property type="entry name" value="WD40_repeat_CS"/>
</dbReference>
<gene>
    <name evidence="5" type="ORF">L203_105987</name>
</gene>